<feature type="domain" description="C2H2-type" evidence="3">
    <location>
        <begin position="224"/>
        <end position="254"/>
    </location>
</feature>
<organism evidence="4 5">
    <name type="scientific">Apiospora rasikravindrae</name>
    <dbReference type="NCBI Taxonomy" id="990691"/>
    <lineage>
        <taxon>Eukaryota</taxon>
        <taxon>Fungi</taxon>
        <taxon>Dikarya</taxon>
        <taxon>Ascomycota</taxon>
        <taxon>Pezizomycotina</taxon>
        <taxon>Sordariomycetes</taxon>
        <taxon>Xylariomycetidae</taxon>
        <taxon>Amphisphaeriales</taxon>
        <taxon>Apiosporaceae</taxon>
        <taxon>Apiospora</taxon>
    </lineage>
</organism>
<evidence type="ECO:0000256" key="1">
    <source>
        <dbReference type="PROSITE-ProRule" id="PRU00042"/>
    </source>
</evidence>
<sequence length="327" mass="35995">MVSTKESRSSVDFDQISDKELPAHSGFAYEQNWNQINQIPPYYDYSSESNELPTFSEVDYYGEHSTSHQPSLYAPGDNEGAFGFAAPSAGDPCLFGIGSNFGGDPSNAPPIPGFEPSTEVGYSTSPGQTYGASCDQSFPVHRSRDVYRRTLLGIPYENGQEGYHQHSSDSSHYHGSSSNLGGGGGNPDLGYLTPLSPISTAQPSSSGASRARRPRKPPDSARRYKCTVSDCLWSFDQPKGLKRHMESKHADLNTAYYICKCSYQTSIKSNYQRHLKNRRGRCGHDDVWSGFICKCGCASFEDLEDQLKHLDNCDAVKERVGRPPKIA</sequence>
<feature type="region of interest" description="Disordered" evidence="2">
    <location>
        <begin position="158"/>
        <end position="222"/>
    </location>
</feature>
<protein>
    <recommendedName>
        <fullName evidence="3">C2H2-type domain-containing protein</fullName>
    </recommendedName>
</protein>
<dbReference type="Proteomes" id="UP001444661">
    <property type="component" value="Unassembled WGS sequence"/>
</dbReference>
<dbReference type="InterPro" id="IPR013087">
    <property type="entry name" value="Znf_C2H2_type"/>
</dbReference>
<proteinExistence type="predicted"/>
<evidence type="ECO:0000313" key="5">
    <source>
        <dbReference type="Proteomes" id="UP001444661"/>
    </source>
</evidence>
<accession>A0ABR1SDH8</accession>
<comment type="caution">
    <text evidence="4">The sequence shown here is derived from an EMBL/GenBank/DDBJ whole genome shotgun (WGS) entry which is preliminary data.</text>
</comment>
<feature type="compositionally biased region" description="Polar residues" evidence="2">
    <location>
        <begin position="120"/>
        <end position="136"/>
    </location>
</feature>
<dbReference type="PROSITE" id="PS00028">
    <property type="entry name" value="ZINC_FINGER_C2H2_1"/>
    <property type="match status" value="1"/>
</dbReference>
<keyword evidence="1" id="KW-0479">Metal-binding</keyword>
<dbReference type="EMBL" id="JAQQWK010000010">
    <property type="protein sequence ID" value="KAK8029875.1"/>
    <property type="molecule type" value="Genomic_DNA"/>
</dbReference>
<keyword evidence="1" id="KW-0863">Zinc-finger</keyword>
<dbReference type="PROSITE" id="PS50157">
    <property type="entry name" value="ZINC_FINGER_C2H2_2"/>
    <property type="match status" value="1"/>
</dbReference>
<keyword evidence="1" id="KW-0862">Zinc</keyword>
<reference evidence="4 5" key="1">
    <citation type="submission" date="2023-01" db="EMBL/GenBank/DDBJ databases">
        <title>Analysis of 21 Apiospora genomes using comparative genomics revels a genus with tremendous synthesis potential of carbohydrate active enzymes and secondary metabolites.</title>
        <authorList>
            <person name="Sorensen T."/>
        </authorList>
    </citation>
    <scope>NUCLEOTIDE SEQUENCE [LARGE SCALE GENOMIC DNA]</scope>
    <source>
        <strain evidence="4 5">CBS 33761</strain>
    </source>
</reference>
<gene>
    <name evidence="4" type="ORF">PG993_011166</name>
</gene>
<dbReference type="Gene3D" id="3.30.160.60">
    <property type="entry name" value="Classic Zinc Finger"/>
    <property type="match status" value="1"/>
</dbReference>
<evidence type="ECO:0000313" key="4">
    <source>
        <dbReference type="EMBL" id="KAK8029875.1"/>
    </source>
</evidence>
<name>A0ABR1SDH8_9PEZI</name>
<feature type="region of interest" description="Disordered" evidence="2">
    <location>
        <begin position="110"/>
        <end position="136"/>
    </location>
</feature>
<keyword evidence="5" id="KW-1185">Reference proteome</keyword>
<evidence type="ECO:0000259" key="3">
    <source>
        <dbReference type="PROSITE" id="PS50157"/>
    </source>
</evidence>
<dbReference type="SMART" id="SM00355">
    <property type="entry name" value="ZnF_C2H2"/>
    <property type="match status" value="1"/>
</dbReference>
<evidence type="ECO:0000256" key="2">
    <source>
        <dbReference type="SAM" id="MobiDB-lite"/>
    </source>
</evidence>
<feature type="compositionally biased region" description="Basic and acidic residues" evidence="2">
    <location>
        <begin position="163"/>
        <end position="172"/>
    </location>
</feature>